<keyword evidence="3" id="KW-1185">Reference proteome</keyword>
<accession>A0A1I1EE76</accession>
<dbReference type="Proteomes" id="UP000199058">
    <property type="component" value="Unassembled WGS sequence"/>
</dbReference>
<dbReference type="AlphaFoldDB" id="A0A1I1EE76"/>
<evidence type="ECO:0000313" key="2">
    <source>
        <dbReference type="EMBL" id="SFB85367.1"/>
    </source>
</evidence>
<evidence type="ECO:0000313" key="3">
    <source>
        <dbReference type="Proteomes" id="UP000199058"/>
    </source>
</evidence>
<protein>
    <submittedName>
        <fullName evidence="2">Uncharacterized protein</fullName>
    </submittedName>
</protein>
<reference evidence="2 3" key="1">
    <citation type="submission" date="2016-10" db="EMBL/GenBank/DDBJ databases">
        <authorList>
            <person name="de Groot N.N."/>
        </authorList>
    </citation>
    <scope>NUCLEOTIDE SEQUENCE [LARGE SCALE GENOMIC DNA]</scope>
    <source>
        <strain evidence="2 3">DSM 18438</strain>
    </source>
</reference>
<dbReference type="STRING" id="1122252.SAMN05660443_0546"/>
<keyword evidence="1" id="KW-1133">Transmembrane helix</keyword>
<evidence type="ECO:0000256" key="1">
    <source>
        <dbReference type="SAM" id="Phobius"/>
    </source>
</evidence>
<name>A0A1I1EE76_9GAMM</name>
<proteinExistence type="predicted"/>
<keyword evidence="1" id="KW-0472">Membrane</keyword>
<dbReference type="EMBL" id="FOLH01000001">
    <property type="protein sequence ID" value="SFB85367.1"/>
    <property type="molecule type" value="Genomic_DNA"/>
</dbReference>
<gene>
    <name evidence="2" type="ORF">SAMN05660443_0546</name>
</gene>
<feature type="transmembrane region" description="Helical" evidence="1">
    <location>
        <begin position="38"/>
        <end position="59"/>
    </location>
</feature>
<organism evidence="2 3">
    <name type="scientific">Marinospirillum celere</name>
    <dbReference type="NCBI Taxonomy" id="1122252"/>
    <lineage>
        <taxon>Bacteria</taxon>
        <taxon>Pseudomonadati</taxon>
        <taxon>Pseudomonadota</taxon>
        <taxon>Gammaproteobacteria</taxon>
        <taxon>Oceanospirillales</taxon>
        <taxon>Oceanospirillaceae</taxon>
        <taxon>Marinospirillum</taxon>
    </lineage>
</organism>
<dbReference type="OrthoDB" id="6121624at2"/>
<sequence length="65" mass="7344">MKAPMNHSRLVGLTLLACLFFMPPLLLIFDRPSSSGLSWLPVYIFIVWLIIIGLAAWILEGSRDE</sequence>
<keyword evidence="1" id="KW-0812">Transmembrane</keyword>